<dbReference type="PANTHER" id="PTHR45632:SF3">
    <property type="entry name" value="KELCH-LIKE PROTEIN 32"/>
    <property type="match status" value="1"/>
</dbReference>
<dbReference type="Gene3D" id="2.120.10.80">
    <property type="entry name" value="Kelch-type beta propeller"/>
    <property type="match status" value="1"/>
</dbReference>
<dbReference type="InterPro" id="IPR015915">
    <property type="entry name" value="Kelch-typ_b-propeller"/>
</dbReference>
<keyword evidence="2" id="KW-0677">Repeat</keyword>
<comment type="caution">
    <text evidence="4">The sequence shown here is derived from an EMBL/GenBank/DDBJ whole genome shotgun (WGS) entry which is preliminary data.</text>
</comment>
<dbReference type="SUPFAM" id="SSF81296">
    <property type="entry name" value="E set domains"/>
    <property type="match status" value="1"/>
</dbReference>
<dbReference type="EMBL" id="RMBX01000001">
    <property type="protein sequence ID" value="RPD43044.1"/>
    <property type="molecule type" value="Genomic_DNA"/>
</dbReference>
<dbReference type="SUPFAM" id="SSF117281">
    <property type="entry name" value="Kelch motif"/>
    <property type="match status" value="1"/>
</dbReference>
<evidence type="ECO:0000256" key="2">
    <source>
        <dbReference type="ARBA" id="ARBA00022737"/>
    </source>
</evidence>
<gene>
    <name evidence="4" type="ORF">EG028_01775</name>
</gene>
<accession>A0A3N4MGF4</accession>
<name>A0A3N4MGF4_9BACT</name>
<keyword evidence="5" id="KW-1185">Reference proteome</keyword>
<evidence type="ECO:0000256" key="1">
    <source>
        <dbReference type="ARBA" id="ARBA00022441"/>
    </source>
</evidence>
<dbReference type="Proteomes" id="UP000279089">
    <property type="component" value="Unassembled WGS sequence"/>
</dbReference>
<organism evidence="4 5">
    <name type="scientific">Chitinophaga barathri</name>
    <dbReference type="NCBI Taxonomy" id="1647451"/>
    <lineage>
        <taxon>Bacteria</taxon>
        <taxon>Pseudomonadati</taxon>
        <taxon>Bacteroidota</taxon>
        <taxon>Chitinophagia</taxon>
        <taxon>Chitinophagales</taxon>
        <taxon>Chitinophagaceae</taxon>
        <taxon>Chitinophaga</taxon>
    </lineage>
</organism>
<reference evidence="5" key="1">
    <citation type="submission" date="2018-11" db="EMBL/GenBank/DDBJ databases">
        <title>Chitinophaga lutea sp.nov., isolate from arsenic contaminated soil.</title>
        <authorList>
            <person name="Zong Y."/>
        </authorList>
    </citation>
    <scope>NUCLEOTIDE SEQUENCE [LARGE SCALE GENOMIC DNA]</scope>
    <source>
        <strain evidence="5">YLT18</strain>
    </source>
</reference>
<dbReference type="InterPro" id="IPR013783">
    <property type="entry name" value="Ig-like_fold"/>
</dbReference>
<dbReference type="InterPro" id="IPR002909">
    <property type="entry name" value="IPT_dom"/>
</dbReference>
<dbReference type="InterPro" id="IPR014756">
    <property type="entry name" value="Ig_E-set"/>
</dbReference>
<dbReference type="AlphaFoldDB" id="A0A3N4MGF4"/>
<keyword evidence="1" id="KW-0880">Kelch repeat</keyword>
<proteinExistence type="predicted"/>
<dbReference type="OrthoDB" id="103335at2"/>
<evidence type="ECO:0000313" key="4">
    <source>
        <dbReference type="EMBL" id="RPD43044.1"/>
    </source>
</evidence>
<protein>
    <recommendedName>
        <fullName evidence="3">IPT/TIG domain-containing protein</fullName>
    </recommendedName>
</protein>
<dbReference type="PANTHER" id="PTHR45632">
    <property type="entry name" value="LD33804P"/>
    <property type="match status" value="1"/>
</dbReference>
<evidence type="ECO:0000259" key="3">
    <source>
        <dbReference type="Pfam" id="PF01833"/>
    </source>
</evidence>
<dbReference type="Gene3D" id="2.60.40.10">
    <property type="entry name" value="Immunoglobulins"/>
    <property type="match status" value="1"/>
</dbReference>
<evidence type="ECO:0000313" key="5">
    <source>
        <dbReference type="Proteomes" id="UP000279089"/>
    </source>
</evidence>
<feature type="domain" description="IPT/TIG" evidence="3">
    <location>
        <begin position="58"/>
        <end position="127"/>
    </location>
</feature>
<sequence>MPGPVRRPLHILRRINLSDMKVILLSLLAFMIAASACNKGVVFPAEDEGVDSTMGRVTINDFSPEVFYEGDTVVIHGVNFSEDVEVWFGNADNKTQGTVLQVSNKLLMVAAPGGLNRSGKVHVRSKGITAESRLMYIAGQWWQVGEFPDSMRAYGFSFAIGGKVYFGGGESVPPFTAQFTTYSRKLYAYDTLAGTWEMKKDFPGAGRSNASVFVINGKAYVGNGGVVSYSSTGSVTARTNFRDFYEYNPDTDTWHRIADMPAGSERLDACGFAINGIGYIGMGLRESGPFSTVFLDDFYKYSPLTNTWMKLPVTFPVIGTVGREKRRGVTCFVLNGKAIIGGGGANNTNSNSGLADFQRFDPVALTFTPVAAHPERYYYRIGGFGFAIGGKGYIGGGSIFNITQSFTLQRVVYAFEDATNTWTTLPVMPQAAFNAMGTNVPSPIPHNGGAGYGAATENAAYYLGKSNRLWKFQP</sequence>
<dbReference type="Pfam" id="PF01833">
    <property type="entry name" value="TIG"/>
    <property type="match status" value="1"/>
</dbReference>